<evidence type="ECO:0000256" key="1">
    <source>
        <dbReference type="ARBA" id="ARBA00004141"/>
    </source>
</evidence>
<feature type="domain" description="Major facilitator superfamily (MFS) profile" evidence="12">
    <location>
        <begin position="15"/>
        <end position="488"/>
    </location>
</feature>
<keyword evidence="6 11" id="KW-1133">Transmembrane helix</keyword>
<dbReference type="InterPro" id="IPR036259">
    <property type="entry name" value="MFS_trans_sf"/>
</dbReference>
<reference evidence="14" key="1">
    <citation type="submission" date="2025-08" db="UniProtKB">
        <authorList>
            <consortium name="RefSeq"/>
        </authorList>
    </citation>
    <scope>IDENTIFICATION</scope>
    <source>
        <tissue evidence="14">Gonad</tissue>
    </source>
</reference>
<keyword evidence="4" id="KW-0762">Sugar transport</keyword>
<evidence type="ECO:0000256" key="6">
    <source>
        <dbReference type="ARBA" id="ARBA00022989"/>
    </source>
</evidence>
<evidence type="ECO:0000256" key="9">
    <source>
        <dbReference type="ARBA" id="ARBA00042039"/>
    </source>
</evidence>
<feature type="transmembrane region" description="Helical" evidence="11">
    <location>
        <begin position="144"/>
        <end position="166"/>
    </location>
</feature>
<dbReference type="OrthoDB" id="3639251at2759"/>
<dbReference type="SUPFAM" id="SSF103473">
    <property type="entry name" value="MFS general substrate transporter"/>
    <property type="match status" value="1"/>
</dbReference>
<feature type="transmembrane region" description="Helical" evidence="11">
    <location>
        <begin position="392"/>
        <end position="416"/>
    </location>
</feature>
<keyword evidence="13" id="KW-1185">Reference proteome</keyword>
<dbReference type="FunFam" id="1.20.1250.20:FF:000028">
    <property type="entry name" value="Sugar phosphate exchanger 3 isoform 1"/>
    <property type="match status" value="1"/>
</dbReference>
<dbReference type="CDD" id="cd17342">
    <property type="entry name" value="MFS_SLC37A3"/>
    <property type="match status" value="1"/>
</dbReference>
<dbReference type="AlphaFoldDB" id="A0A6P4Z841"/>
<dbReference type="RefSeq" id="XP_019627232.1">
    <property type="nucleotide sequence ID" value="XM_019771673.1"/>
</dbReference>
<dbReference type="Proteomes" id="UP000515135">
    <property type="component" value="Unplaced"/>
</dbReference>
<comment type="subcellular location">
    <subcellularLocation>
        <location evidence="1">Membrane</location>
        <topology evidence="1">Multi-pass membrane protein</topology>
    </subcellularLocation>
</comment>
<organism evidence="13 14">
    <name type="scientific">Branchiostoma belcheri</name>
    <name type="common">Amphioxus</name>
    <dbReference type="NCBI Taxonomy" id="7741"/>
    <lineage>
        <taxon>Eukaryota</taxon>
        <taxon>Metazoa</taxon>
        <taxon>Chordata</taxon>
        <taxon>Cephalochordata</taxon>
        <taxon>Leptocardii</taxon>
        <taxon>Amphioxiformes</taxon>
        <taxon>Branchiostomatidae</taxon>
        <taxon>Branchiostoma</taxon>
    </lineage>
</organism>
<evidence type="ECO:0000313" key="13">
    <source>
        <dbReference type="Proteomes" id="UP000515135"/>
    </source>
</evidence>
<dbReference type="Gene3D" id="1.20.1250.20">
    <property type="entry name" value="MFS general substrate transporter like domains"/>
    <property type="match status" value="2"/>
</dbReference>
<gene>
    <name evidence="14" type="primary">LOC109472100</name>
</gene>
<feature type="transmembrane region" description="Helical" evidence="11">
    <location>
        <begin position="298"/>
        <end position="319"/>
    </location>
</feature>
<feature type="transmembrane region" description="Helical" evidence="11">
    <location>
        <begin position="462"/>
        <end position="485"/>
    </location>
</feature>
<dbReference type="InterPro" id="IPR000849">
    <property type="entry name" value="Sugar_P_transporter"/>
</dbReference>
<protein>
    <recommendedName>
        <fullName evidence="8">Sugar phosphate exchanger 3</fullName>
    </recommendedName>
    <alternativeName>
        <fullName evidence="9">Solute carrier family 37 member 3</fullName>
    </alternativeName>
</protein>
<feature type="transmembrane region" description="Helical" evidence="11">
    <location>
        <begin position="84"/>
        <end position="103"/>
    </location>
</feature>
<dbReference type="PROSITE" id="PS50850">
    <property type="entry name" value="MFS"/>
    <property type="match status" value="1"/>
</dbReference>
<dbReference type="KEGG" id="bbel:109472100"/>
<dbReference type="PANTHER" id="PTHR43184:SF12">
    <property type="entry name" value="SUGAR PHOSPHATE EXCHANGER 3"/>
    <property type="match status" value="1"/>
</dbReference>
<accession>A0A6P4Z841</accession>
<feature type="transmembrane region" description="Helical" evidence="11">
    <location>
        <begin position="15"/>
        <end position="33"/>
    </location>
</feature>
<feature type="transmembrane region" description="Helical" evidence="11">
    <location>
        <begin position="428"/>
        <end position="450"/>
    </location>
</feature>
<dbReference type="GO" id="GO:0022857">
    <property type="term" value="F:transmembrane transporter activity"/>
    <property type="evidence" value="ECO:0007669"/>
    <property type="project" value="InterPro"/>
</dbReference>
<dbReference type="InterPro" id="IPR011701">
    <property type="entry name" value="MFS"/>
</dbReference>
<evidence type="ECO:0000256" key="5">
    <source>
        <dbReference type="ARBA" id="ARBA00022692"/>
    </source>
</evidence>
<feature type="compositionally biased region" description="Acidic residues" evidence="10">
    <location>
        <begin position="239"/>
        <end position="260"/>
    </location>
</feature>
<evidence type="ECO:0000256" key="3">
    <source>
        <dbReference type="ARBA" id="ARBA00022448"/>
    </source>
</evidence>
<evidence type="ECO:0000256" key="8">
    <source>
        <dbReference type="ARBA" id="ARBA00041091"/>
    </source>
</evidence>
<evidence type="ECO:0000313" key="14">
    <source>
        <dbReference type="RefSeq" id="XP_019627232.1"/>
    </source>
</evidence>
<keyword evidence="5 11" id="KW-0812">Transmembrane</keyword>
<feature type="transmembrane region" description="Helical" evidence="11">
    <location>
        <begin position="208"/>
        <end position="229"/>
    </location>
</feature>
<name>A0A6P4Z841_BRABE</name>
<evidence type="ECO:0000256" key="11">
    <source>
        <dbReference type="SAM" id="Phobius"/>
    </source>
</evidence>
<evidence type="ECO:0000256" key="7">
    <source>
        <dbReference type="ARBA" id="ARBA00023136"/>
    </source>
</evidence>
<proteinExistence type="inferred from homology"/>
<feature type="transmembrane region" description="Helical" evidence="11">
    <location>
        <begin position="115"/>
        <end position="138"/>
    </location>
</feature>
<evidence type="ECO:0000259" key="12">
    <source>
        <dbReference type="PROSITE" id="PS50850"/>
    </source>
</evidence>
<sequence length="521" mass="57846">MAPVSRMWRQLTSKYTIYHVFVFLLTFFSYAFFHATRKTFSNIKTTISSEWTPQFCNATEPCLRPEKIWMDRHLFDSSSDAEPFLGWLDSTFLISYAVGLYISGILGDRFDMRKVLSLGMCLSAVVVFVFGCLTEWVHLYSQPFYILLFVLNGLLQSTGWPCVVAIMGNWFGKSTRGFVLGAWSACASVGNIIGALLVSQVLDYGYEYAFLVTSAVLFAGGVVNFFALVPSPKEVGLPEPEDGDNEDDVSDTNDDDEDETGITPRTPLVQSDLDSPVTFTQTRPQAISFFQAVCLPGVIPYSLSYACLKLVNYSFFFWLPFYLHSQYGWKETVADEISIYYDVGGIIGGMIGGYLSDRMKKRAPTVVTMLLLALPALWGYSASPNNKTTNAVLMAVAGFFIGGPANLISSAISADLGRQDLIKGNSEALSTVTGIVDGTGSVGASIGQVVVPLLHKQLHLDWHWVFYFFMLMTLMTAVCILPLLVREVRSMKCFLNYQLRRQAAALVQDTHRTDRLNSVNS</sequence>
<dbReference type="GeneID" id="109472100"/>
<dbReference type="PANTHER" id="PTHR43184">
    <property type="entry name" value="MAJOR FACILITATOR SUPERFAMILY TRANSPORTER 16, ISOFORM B"/>
    <property type="match status" value="1"/>
</dbReference>
<feature type="transmembrane region" description="Helical" evidence="11">
    <location>
        <begin position="178"/>
        <end position="202"/>
    </location>
</feature>
<evidence type="ECO:0000256" key="2">
    <source>
        <dbReference type="ARBA" id="ARBA00009598"/>
    </source>
</evidence>
<evidence type="ECO:0000256" key="10">
    <source>
        <dbReference type="SAM" id="MobiDB-lite"/>
    </source>
</evidence>
<feature type="transmembrane region" description="Helical" evidence="11">
    <location>
        <begin position="339"/>
        <end position="356"/>
    </location>
</feature>
<dbReference type="GO" id="GO:0005789">
    <property type="term" value="C:endoplasmic reticulum membrane"/>
    <property type="evidence" value="ECO:0007669"/>
    <property type="project" value="TreeGrafter"/>
</dbReference>
<keyword evidence="3" id="KW-0813">Transport</keyword>
<feature type="transmembrane region" description="Helical" evidence="11">
    <location>
        <begin position="363"/>
        <end position="380"/>
    </location>
</feature>
<dbReference type="InterPro" id="IPR020846">
    <property type="entry name" value="MFS_dom"/>
</dbReference>
<keyword evidence="7 11" id="KW-0472">Membrane</keyword>
<dbReference type="Pfam" id="PF07690">
    <property type="entry name" value="MFS_1"/>
    <property type="match status" value="1"/>
</dbReference>
<dbReference type="PIRSF" id="PIRSF002808">
    <property type="entry name" value="Hexose_phosphate_transp"/>
    <property type="match status" value="1"/>
</dbReference>
<feature type="region of interest" description="Disordered" evidence="10">
    <location>
        <begin position="236"/>
        <end position="272"/>
    </location>
</feature>
<comment type="similarity">
    <text evidence="2">Belongs to the major facilitator superfamily. Organophosphate:Pi antiporter (OPA) (TC 2.A.1.4) family.</text>
</comment>
<evidence type="ECO:0000256" key="4">
    <source>
        <dbReference type="ARBA" id="ARBA00022597"/>
    </source>
</evidence>